<protein>
    <submittedName>
        <fullName evidence="2">Thiol-disulfide oxidoreductase DCC</fullName>
    </submittedName>
</protein>
<evidence type="ECO:0000256" key="1">
    <source>
        <dbReference type="SAM" id="MobiDB-lite"/>
    </source>
</evidence>
<dbReference type="STRING" id="1230454.C461_05944"/>
<accession>M0PEI3</accession>
<dbReference type="AlphaFoldDB" id="M0PEI3"/>
<name>M0PEI3_9EURY</name>
<gene>
    <name evidence="2" type="ORF">C461_05944</name>
</gene>
<dbReference type="EMBL" id="AOJI01000018">
    <property type="protein sequence ID" value="EMA68303.1"/>
    <property type="molecule type" value="Genomic_DNA"/>
</dbReference>
<dbReference type="Pfam" id="PF04134">
    <property type="entry name" value="DCC1-like"/>
    <property type="match status" value="1"/>
</dbReference>
<dbReference type="PATRIC" id="fig|1230454.4.peg.1202"/>
<keyword evidence="3" id="KW-1185">Reference proteome</keyword>
<dbReference type="InterPro" id="IPR052927">
    <property type="entry name" value="DCC_oxidoreductase"/>
</dbReference>
<dbReference type="OrthoDB" id="340558at2157"/>
<dbReference type="Proteomes" id="UP000011575">
    <property type="component" value="Unassembled WGS sequence"/>
</dbReference>
<evidence type="ECO:0000313" key="3">
    <source>
        <dbReference type="Proteomes" id="UP000011575"/>
    </source>
</evidence>
<dbReference type="PANTHER" id="PTHR33639:SF2">
    <property type="entry name" value="DUF393 DOMAIN-CONTAINING PROTEIN"/>
    <property type="match status" value="1"/>
</dbReference>
<proteinExistence type="predicted"/>
<feature type="region of interest" description="Disordered" evidence="1">
    <location>
        <begin position="1"/>
        <end position="42"/>
    </location>
</feature>
<dbReference type="InterPro" id="IPR007263">
    <property type="entry name" value="DCC1-like"/>
</dbReference>
<sequence>MPTERAAPDGDDADESVGSDGDTRPDGDAGSEPSTVDVESIPTDRPIVMFDGVCNLCSGVVSTLLPLDPDGRLRFASLQSPPGQALLKRHGFPTEDFDSFVLVEGDRTYTKSSAAIRIAELLGWPYRAATIGRILPKAIRDRLYDVVANNRYDWFGKKDRCMIPDEDVSDRFLSPQSPTSSQS</sequence>
<comment type="caution">
    <text evidence="2">The sequence shown here is derived from an EMBL/GenBank/DDBJ whole genome shotgun (WGS) entry which is preliminary data.</text>
</comment>
<dbReference type="GO" id="GO:0015035">
    <property type="term" value="F:protein-disulfide reductase activity"/>
    <property type="evidence" value="ECO:0007669"/>
    <property type="project" value="InterPro"/>
</dbReference>
<dbReference type="PANTHER" id="PTHR33639">
    <property type="entry name" value="THIOL-DISULFIDE OXIDOREDUCTASE DCC"/>
    <property type="match status" value="1"/>
</dbReference>
<organism evidence="2 3">
    <name type="scientific">Halorubrum aidingense JCM 13560</name>
    <dbReference type="NCBI Taxonomy" id="1230454"/>
    <lineage>
        <taxon>Archaea</taxon>
        <taxon>Methanobacteriati</taxon>
        <taxon>Methanobacteriota</taxon>
        <taxon>Stenosarchaea group</taxon>
        <taxon>Halobacteria</taxon>
        <taxon>Halobacteriales</taxon>
        <taxon>Haloferacaceae</taxon>
        <taxon>Halorubrum</taxon>
    </lineage>
</organism>
<reference evidence="2 3" key="1">
    <citation type="journal article" date="2014" name="PLoS Genet.">
        <title>Phylogenetically driven sequencing of extremely halophilic archaea reveals strategies for static and dynamic osmo-response.</title>
        <authorList>
            <person name="Becker E.A."/>
            <person name="Seitzer P.M."/>
            <person name="Tritt A."/>
            <person name="Larsen D."/>
            <person name="Krusor M."/>
            <person name="Yao A.I."/>
            <person name="Wu D."/>
            <person name="Madern D."/>
            <person name="Eisen J.A."/>
            <person name="Darling A.E."/>
            <person name="Facciotti M.T."/>
        </authorList>
    </citation>
    <scope>NUCLEOTIDE SEQUENCE [LARGE SCALE GENOMIC DNA]</scope>
    <source>
        <strain evidence="2 3">JCM 13560</strain>
    </source>
</reference>
<evidence type="ECO:0000313" key="2">
    <source>
        <dbReference type="EMBL" id="EMA68303.1"/>
    </source>
</evidence>